<keyword evidence="1" id="KW-1133">Transmembrane helix</keyword>
<protein>
    <recommendedName>
        <fullName evidence="4">DUF3667 domain-containing protein</fullName>
    </recommendedName>
</protein>
<dbReference type="AlphaFoldDB" id="A0A1H8ZRB6"/>
<feature type="transmembrane region" description="Helical" evidence="1">
    <location>
        <begin position="180"/>
        <end position="200"/>
    </location>
</feature>
<feature type="transmembrane region" description="Helical" evidence="1">
    <location>
        <begin position="78"/>
        <end position="96"/>
    </location>
</feature>
<feature type="transmembrane region" description="Helical" evidence="1">
    <location>
        <begin position="212"/>
        <end position="236"/>
    </location>
</feature>
<sequence>MRCLNCNSLVTANFCPNCGQKTSTKRFSFNHIFENGVLSGIFNVNRSLLYTLKELFTRPGHSIRDYIQGKRIKHINSFSLLVVLIAIEILIQKLFASDNEVLPEILEDSTDSFNQIMISYPQLIYIIVIVTMAVSTFVLFRKSKTNFAENILLNVYVMSGMITLSFPFTILNYWIQEDTFRTILDVYSIIAIVYVFWFIYQFFSKYKYRKITLVLFVLVSIVISQLLKFATLIGIIEIKKILEAFV</sequence>
<dbReference type="Proteomes" id="UP000198999">
    <property type="component" value="Unassembled WGS sequence"/>
</dbReference>
<evidence type="ECO:0000313" key="3">
    <source>
        <dbReference type="Proteomes" id="UP000198999"/>
    </source>
</evidence>
<feature type="transmembrane region" description="Helical" evidence="1">
    <location>
        <begin position="152"/>
        <end position="174"/>
    </location>
</feature>
<dbReference type="Pfam" id="PF12412">
    <property type="entry name" value="DUF3667"/>
    <property type="match status" value="1"/>
</dbReference>
<feature type="transmembrane region" description="Helical" evidence="1">
    <location>
        <begin position="116"/>
        <end position="140"/>
    </location>
</feature>
<dbReference type="InterPro" id="IPR022134">
    <property type="entry name" value="DUF3667"/>
</dbReference>
<proteinExistence type="predicted"/>
<accession>A0A1H8ZRB6</accession>
<name>A0A1H8ZRB6_9FLAO</name>
<evidence type="ECO:0008006" key="4">
    <source>
        <dbReference type="Google" id="ProtNLM"/>
    </source>
</evidence>
<dbReference type="RefSeq" id="WP_092573875.1">
    <property type="nucleotide sequence ID" value="NZ_FOFN01000001.1"/>
</dbReference>
<dbReference type="STRING" id="419940.SAMN05421824_0015"/>
<dbReference type="OrthoDB" id="7446256at2"/>
<evidence type="ECO:0000313" key="2">
    <source>
        <dbReference type="EMBL" id="SEP67059.1"/>
    </source>
</evidence>
<dbReference type="EMBL" id="FOFN01000001">
    <property type="protein sequence ID" value="SEP67059.1"/>
    <property type="molecule type" value="Genomic_DNA"/>
</dbReference>
<evidence type="ECO:0000256" key="1">
    <source>
        <dbReference type="SAM" id="Phobius"/>
    </source>
</evidence>
<reference evidence="2 3" key="1">
    <citation type="submission" date="2016-10" db="EMBL/GenBank/DDBJ databases">
        <authorList>
            <person name="de Groot N.N."/>
        </authorList>
    </citation>
    <scope>NUCLEOTIDE SEQUENCE [LARGE SCALE GENOMIC DNA]</scope>
    <source>
        <strain evidence="2 3">DSM 21035</strain>
    </source>
</reference>
<gene>
    <name evidence="2" type="ORF">SAMN05421824_0015</name>
</gene>
<organism evidence="2 3">
    <name type="scientific">Hyunsoonleella jejuensis</name>
    <dbReference type="NCBI Taxonomy" id="419940"/>
    <lineage>
        <taxon>Bacteria</taxon>
        <taxon>Pseudomonadati</taxon>
        <taxon>Bacteroidota</taxon>
        <taxon>Flavobacteriia</taxon>
        <taxon>Flavobacteriales</taxon>
        <taxon>Flavobacteriaceae</taxon>
    </lineage>
</organism>
<keyword evidence="1" id="KW-0472">Membrane</keyword>
<keyword evidence="3" id="KW-1185">Reference proteome</keyword>
<keyword evidence="1" id="KW-0812">Transmembrane</keyword>